<evidence type="ECO:0000256" key="5">
    <source>
        <dbReference type="ARBA" id="ARBA00022490"/>
    </source>
</evidence>
<dbReference type="FunFam" id="3.40.50.150:FF:000016">
    <property type="entry name" value="Protein arginine N-methyltransferase 6"/>
    <property type="match status" value="1"/>
</dbReference>
<dbReference type="InterPro" id="IPR041698">
    <property type="entry name" value="Methyltransf_25"/>
</dbReference>
<evidence type="ECO:0000313" key="14">
    <source>
        <dbReference type="EMBL" id="KAH3749352.1"/>
    </source>
</evidence>
<sequence length="425" mass="48463">MNVDRETNTSETCECTADEDKEMSGPLYAISNFNPTGDGQISLQKGQAVNVLRRSNENWWWVESNGCYGYAPVNHLAGVISTQPEWQDEEYFGNYGNLKLHLEMLSDKPRTEAYMNAIVKNADKLRDKVILDVGCGTGILSMLCVKHARPKHVYAVEASDIAEYTQKAVEKNGMASKITVLNDFAENAKIEDDVDLIISEWMGTMLLFEMMIESVLSMRDRFMKPELTIWPSSASLYLVPCTAQVHFNRKLEFWDCQYGLDFSSFKTLAKEDLLSKPYHDYELPCGDCLAKGQSVLQLDMKTLTIQSLENIVCQFEFVIDQGDTMHGFCTWFEVEFCPLSEDMDTVILNTGPDNQLTHWKQNLFLLDSPVRVNAGDVISGTLTISRNPEYRRHLRAFFDFKVIPGLQESKIVDPSSVQKMFYVWR</sequence>
<keyword evidence="7 12" id="KW-0808">Transferase</keyword>
<dbReference type="InterPro" id="IPR029063">
    <property type="entry name" value="SAM-dependent_MTases_sf"/>
</dbReference>
<evidence type="ECO:0000256" key="6">
    <source>
        <dbReference type="ARBA" id="ARBA00022603"/>
    </source>
</evidence>
<dbReference type="Gene3D" id="2.30.30.40">
    <property type="entry name" value="SH3 Domains"/>
    <property type="match status" value="1"/>
</dbReference>
<dbReference type="GO" id="GO:0032259">
    <property type="term" value="P:methylation"/>
    <property type="evidence" value="ECO:0007669"/>
    <property type="project" value="UniProtKB-KW"/>
</dbReference>
<evidence type="ECO:0000313" key="15">
    <source>
        <dbReference type="Proteomes" id="UP000828390"/>
    </source>
</evidence>
<gene>
    <name evidence="14" type="ORF">DPMN_183849</name>
</gene>
<dbReference type="SUPFAM" id="SSF53335">
    <property type="entry name" value="S-adenosyl-L-methionine-dependent methyltransferases"/>
    <property type="match status" value="1"/>
</dbReference>
<feature type="domain" description="SH3" evidence="13">
    <location>
        <begin position="22"/>
        <end position="81"/>
    </location>
</feature>
<evidence type="ECO:0000256" key="2">
    <source>
        <dbReference type="ARBA" id="ARBA00004496"/>
    </source>
</evidence>
<comment type="subcellular location">
    <subcellularLocation>
        <location evidence="2">Cytoplasm</location>
    </subcellularLocation>
    <subcellularLocation>
        <location evidence="1">Nucleus</location>
    </subcellularLocation>
</comment>
<dbReference type="EMBL" id="JAIWYP010000010">
    <property type="protein sequence ID" value="KAH3749352.1"/>
    <property type="molecule type" value="Genomic_DNA"/>
</dbReference>
<keyword evidence="9" id="KW-0539">Nucleus</keyword>
<dbReference type="PANTHER" id="PTHR11006:SF92">
    <property type="entry name" value="PROTEIN ARGININE N-METHYLTRANSFERASE 2"/>
    <property type="match status" value="1"/>
</dbReference>
<dbReference type="PANTHER" id="PTHR11006">
    <property type="entry name" value="PROTEIN ARGININE N-METHYLTRANSFERASE"/>
    <property type="match status" value="1"/>
</dbReference>
<dbReference type="FunFam" id="2.70.160.11:FF:000007">
    <property type="entry name" value="Protein arginine N-methyltransferase 2"/>
    <property type="match status" value="1"/>
</dbReference>
<dbReference type="PROSITE" id="PS51678">
    <property type="entry name" value="SAM_MT_PRMT"/>
    <property type="match status" value="1"/>
</dbReference>
<keyword evidence="5" id="KW-0963">Cytoplasm</keyword>
<evidence type="ECO:0000256" key="1">
    <source>
        <dbReference type="ARBA" id="ARBA00004123"/>
    </source>
</evidence>
<accession>A0A9D4I7C3</accession>
<dbReference type="Gene3D" id="2.70.160.11">
    <property type="entry name" value="Hnrnp arginine n-methyltransferase1"/>
    <property type="match status" value="1"/>
</dbReference>
<dbReference type="Pfam" id="PF13649">
    <property type="entry name" value="Methyltransf_25"/>
    <property type="match status" value="1"/>
</dbReference>
<reference evidence="14" key="2">
    <citation type="submission" date="2020-11" db="EMBL/GenBank/DDBJ databases">
        <authorList>
            <person name="McCartney M.A."/>
            <person name="Auch B."/>
            <person name="Kono T."/>
            <person name="Mallez S."/>
            <person name="Becker A."/>
            <person name="Gohl D.M."/>
            <person name="Silverstein K.A.T."/>
            <person name="Koren S."/>
            <person name="Bechman K.B."/>
            <person name="Herman A."/>
            <person name="Abrahante J.E."/>
            <person name="Garbe J."/>
        </authorList>
    </citation>
    <scope>NUCLEOTIDE SEQUENCE</scope>
    <source>
        <strain evidence="14">Duluth1</strain>
        <tissue evidence="14">Whole animal</tissue>
    </source>
</reference>
<dbReference type="CDD" id="cd02440">
    <property type="entry name" value="AdoMet_MTases"/>
    <property type="match status" value="1"/>
</dbReference>
<dbReference type="GO" id="GO:0016274">
    <property type="term" value="F:protein-arginine N-methyltransferase activity"/>
    <property type="evidence" value="ECO:0007669"/>
    <property type="project" value="InterPro"/>
</dbReference>
<keyword evidence="4 11" id="KW-0728">SH3 domain</keyword>
<evidence type="ECO:0000256" key="4">
    <source>
        <dbReference type="ARBA" id="ARBA00022443"/>
    </source>
</evidence>
<dbReference type="SMART" id="SM00326">
    <property type="entry name" value="SH3"/>
    <property type="match status" value="1"/>
</dbReference>
<dbReference type="InterPro" id="IPR036028">
    <property type="entry name" value="SH3-like_dom_sf"/>
</dbReference>
<comment type="caution">
    <text evidence="14">The sequence shown here is derived from an EMBL/GenBank/DDBJ whole genome shotgun (WGS) entry which is preliminary data.</text>
</comment>
<dbReference type="Pfam" id="PF22528">
    <property type="entry name" value="PRMT_C"/>
    <property type="match status" value="1"/>
</dbReference>
<evidence type="ECO:0000256" key="8">
    <source>
        <dbReference type="ARBA" id="ARBA00022691"/>
    </source>
</evidence>
<evidence type="ECO:0000256" key="3">
    <source>
        <dbReference type="ARBA" id="ARBA00018778"/>
    </source>
</evidence>
<dbReference type="AlphaFoldDB" id="A0A9D4I7C3"/>
<dbReference type="GO" id="GO:0005634">
    <property type="term" value="C:nucleus"/>
    <property type="evidence" value="ECO:0007669"/>
    <property type="project" value="UniProtKB-SubCell"/>
</dbReference>
<reference evidence="14" key="1">
    <citation type="journal article" date="2019" name="bioRxiv">
        <title>The Genome of the Zebra Mussel, Dreissena polymorpha: A Resource for Invasive Species Research.</title>
        <authorList>
            <person name="McCartney M.A."/>
            <person name="Auch B."/>
            <person name="Kono T."/>
            <person name="Mallez S."/>
            <person name="Zhang Y."/>
            <person name="Obille A."/>
            <person name="Becker A."/>
            <person name="Abrahante J.E."/>
            <person name="Garbe J."/>
            <person name="Badalamenti J.P."/>
            <person name="Herman A."/>
            <person name="Mangelson H."/>
            <person name="Liachko I."/>
            <person name="Sullivan S."/>
            <person name="Sone E.D."/>
            <person name="Koren S."/>
            <person name="Silverstein K.A.T."/>
            <person name="Beckman K.B."/>
            <person name="Gohl D.M."/>
        </authorList>
    </citation>
    <scope>NUCLEOTIDE SEQUENCE</scope>
    <source>
        <strain evidence="14">Duluth1</strain>
        <tissue evidence="14">Whole animal</tissue>
    </source>
</reference>
<evidence type="ECO:0000256" key="9">
    <source>
        <dbReference type="ARBA" id="ARBA00023242"/>
    </source>
</evidence>
<proteinExistence type="predicted"/>
<evidence type="ECO:0000259" key="13">
    <source>
        <dbReference type="PROSITE" id="PS50002"/>
    </source>
</evidence>
<keyword evidence="15" id="KW-1185">Reference proteome</keyword>
<name>A0A9D4I7C3_DREPO</name>
<keyword evidence="6 12" id="KW-0489">Methyltransferase</keyword>
<dbReference type="GO" id="GO:0042054">
    <property type="term" value="F:histone methyltransferase activity"/>
    <property type="evidence" value="ECO:0007669"/>
    <property type="project" value="TreeGrafter"/>
</dbReference>
<dbReference type="InterPro" id="IPR001452">
    <property type="entry name" value="SH3_domain"/>
</dbReference>
<dbReference type="InterPro" id="IPR025799">
    <property type="entry name" value="Arg_MeTrfase"/>
</dbReference>
<dbReference type="Gene3D" id="3.40.50.150">
    <property type="entry name" value="Vaccinia Virus protein VP39"/>
    <property type="match status" value="1"/>
</dbReference>
<dbReference type="Pfam" id="PF07653">
    <property type="entry name" value="SH3_2"/>
    <property type="match status" value="1"/>
</dbReference>
<organism evidence="14 15">
    <name type="scientific">Dreissena polymorpha</name>
    <name type="common">Zebra mussel</name>
    <name type="synonym">Mytilus polymorpha</name>
    <dbReference type="NCBI Taxonomy" id="45954"/>
    <lineage>
        <taxon>Eukaryota</taxon>
        <taxon>Metazoa</taxon>
        <taxon>Spiralia</taxon>
        <taxon>Lophotrochozoa</taxon>
        <taxon>Mollusca</taxon>
        <taxon>Bivalvia</taxon>
        <taxon>Autobranchia</taxon>
        <taxon>Heteroconchia</taxon>
        <taxon>Euheterodonta</taxon>
        <taxon>Imparidentia</taxon>
        <taxon>Neoheterodontei</taxon>
        <taxon>Myida</taxon>
        <taxon>Dreissenoidea</taxon>
        <taxon>Dreissenidae</taxon>
        <taxon>Dreissena</taxon>
    </lineage>
</organism>
<dbReference type="InterPro" id="IPR055135">
    <property type="entry name" value="PRMT_dom"/>
</dbReference>
<evidence type="ECO:0000256" key="12">
    <source>
        <dbReference type="PROSITE-ProRule" id="PRU01015"/>
    </source>
</evidence>
<evidence type="ECO:0000256" key="11">
    <source>
        <dbReference type="PROSITE-ProRule" id="PRU00192"/>
    </source>
</evidence>
<dbReference type="GO" id="GO:0005737">
    <property type="term" value="C:cytoplasm"/>
    <property type="evidence" value="ECO:0007669"/>
    <property type="project" value="UniProtKB-SubCell"/>
</dbReference>
<evidence type="ECO:0000256" key="10">
    <source>
        <dbReference type="ARBA" id="ARBA00082811"/>
    </source>
</evidence>
<dbReference type="Proteomes" id="UP000828390">
    <property type="component" value="Unassembled WGS sequence"/>
</dbReference>
<dbReference type="PROSITE" id="PS50002">
    <property type="entry name" value="SH3"/>
    <property type="match status" value="1"/>
</dbReference>
<dbReference type="OrthoDB" id="7848332at2759"/>
<keyword evidence="8 12" id="KW-0949">S-adenosyl-L-methionine</keyword>
<protein>
    <recommendedName>
        <fullName evidence="3">Protein arginine N-methyltransferase 2</fullName>
    </recommendedName>
    <alternativeName>
        <fullName evidence="10">Histone-arginine N-methyltransferase PRMT2</fullName>
    </alternativeName>
</protein>
<dbReference type="SUPFAM" id="SSF50044">
    <property type="entry name" value="SH3-domain"/>
    <property type="match status" value="1"/>
</dbReference>
<evidence type="ECO:0000256" key="7">
    <source>
        <dbReference type="ARBA" id="ARBA00022679"/>
    </source>
</evidence>